<dbReference type="RefSeq" id="WP_014218203.1">
    <property type="nucleotide sequence ID" value="NZ_LWBO01000003.1"/>
</dbReference>
<sequence length="62" mass="7410">MSATPSLEDYTKNIIIVKELRDYSNDPFVKRKREEAIEFLKEHGLPKEYTDKYGIPEFMKKK</sequence>
<gene>
    <name evidence="1" type="ORF">A4D02_22960</name>
</gene>
<accession>A0ABX3P2R8</accession>
<name>A0ABX3P2R8_9BACT</name>
<dbReference type="EMBL" id="LWBO01000003">
    <property type="protein sequence ID" value="OQP53254.1"/>
    <property type="molecule type" value="Genomic_DNA"/>
</dbReference>
<organism evidence="1 2">
    <name type="scientific">Niastella koreensis</name>
    <dbReference type="NCBI Taxonomy" id="354356"/>
    <lineage>
        <taxon>Bacteria</taxon>
        <taxon>Pseudomonadati</taxon>
        <taxon>Bacteroidota</taxon>
        <taxon>Chitinophagia</taxon>
        <taxon>Chitinophagales</taxon>
        <taxon>Chitinophagaceae</taxon>
        <taxon>Niastella</taxon>
    </lineage>
</organism>
<evidence type="ECO:0000313" key="1">
    <source>
        <dbReference type="EMBL" id="OQP53254.1"/>
    </source>
</evidence>
<evidence type="ECO:0000313" key="2">
    <source>
        <dbReference type="Proteomes" id="UP000192277"/>
    </source>
</evidence>
<dbReference type="Proteomes" id="UP000192277">
    <property type="component" value="Unassembled WGS sequence"/>
</dbReference>
<reference evidence="1 2" key="1">
    <citation type="submission" date="2016-04" db="EMBL/GenBank/DDBJ databases">
        <authorList>
            <person name="Chen L."/>
            <person name="Zhuang W."/>
            <person name="Wang G."/>
        </authorList>
    </citation>
    <scope>NUCLEOTIDE SEQUENCE [LARGE SCALE GENOMIC DNA]</scope>
    <source>
        <strain evidence="2">GR20</strain>
    </source>
</reference>
<proteinExistence type="predicted"/>
<comment type="caution">
    <text evidence="1">The sequence shown here is derived from an EMBL/GenBank/DDBJ whole genome shotgun (WGS) entry which is preliminary data.</text>
</comment>
<keyword evidence="2" id="KW-1185">Reference proteome</keyword>
<protein>
    <submittedName>
        <fullName evidence="1">Uncharacterized protein</fullName>
    </submittedName>
</protein>